<dbReference type="InterPro" id="IPR006674">
    <property type="entry name" value="HD_domain"/>
</dbReference>
<accession>A0A9D1MEB5</accession>
<evidence type="ECO:0000256" key="5">
    <source>
        <dbReference type="ARBA" id="ARBA00022723"/>
    </source>
</evidence>
<dbReference type="InterPro" id="IPR043519">
    <property type="entry name" value="NT_sf"/>
</dbReference>
<protein>
    <submittedName>
        <fullName evidence="14">CCA tRNA nucleotidyltransferase</fullName>
    </submittedName>
</protein>
<sequence length="481" mass="53599">MKELLPESLLRLAKEMPEPLYVVGGFVRDFLSGRTCAEPDLDICSPTDADSFVAAAERCGFTPVAVYRHTGTVKLKDGENHAFEYTCFRSDRYVRGTHVPVEIFFTDDIALDAKRRDFTANAVYYDIGSEKFVDPLGGRKDIAERRLRTVDAAEKVFGEDGLRLMRLARQAGQLGFTPDGECLAGAAENAALILDISPERIFAELTLLLRADRKYGVKDGHYAGLKILDRTGVLDRILPELTAGRGMEQRKDFHSYDILEHSLRAARYADERVRLAALLHDAGKPFCMLRDGNVHAHPEEGARIAGEILARLKAPVHASEQIRVLILWHMYDFDGRTKPGKLRRFFVRNAPLLEELMLLKQADFSGCKDDLSPCPTNIKWRAELARMQAEGAPLRLKELAVSGKDLLEADAPPRLISRVLRAMLLHAAVCPADNAKSRLLALLPSFVKTAEEEQLREQANGQTNDNADKQAGEPVNKKQNG</sequence>
<evidence type="ECO:0000256" key="8">
    <source>
        <dbReference type="ARBA" id="ARBA00022840"/>
    </source>
</evidence>
<dbReference type="GO" id="GO:0003723">
    <property type="term" value="F:RNA binding"/>
    <property type="evidence" value="ECO:0007669"/>
    <property type="project" value="UniProtKB-KW"/>
</dbReference>
<dbReference type="PANTHER" id="PTHR47545">
    <property type="entry name" value="MULTIFUNCTIONAL CCA PROTEIN"/>
    <property type="match status" value="1"/>
</dbReference>
<dbReference type="InterPro" id="IPR002646">
    <property type="entry name" value="PolA_pol_head_dom"/>
</dbReference>
<dbReference type="SMART" id="SM00471">
    <property type="entry name" value="HDc"/>
    <property type="match status" value="1"/>
</dbReference>
<evidence type="ECO:0000256" key="3">
    <source>
        <dbReference type="ARBA" id="ARBA00022694"/>
    </source>
</evidence>
<keyword evidence="2 11" id="KW-0808">Transferase</keyword>
<comment type="cofactor">
    <cofactor evidence="1">
        <name>Mg(2+)</name>
        <dbReference type="ChEBI" id="CHEBI:18420"/>
    </cofactor>
</comment>
<dbReference type="InterPro" id="IPR003607">
    <property type="entry name" value="HD/PDEase_dom"/>
</dbReference>
<dbReference type="PANTHER" id="PTHR47545:SF1">
    <property type="entry name" value="MULTIFUNCTIONAL CCA PROTEIN"/>
    <property type="match status" value="1"/>
</dbReference>
<feature type="domain" description="HD/PDEase" evidence="13">
    <location>
        <begin position="254"/>
        <end position="383"/>
    </location>
</feature>
<dbReference type="Pfam" id="PF01966">
    <property type="entry name" value="HD"/>
    <property type="match status" value="1"/>
</dbReference>
<evidence type="ECO:0000256" key="12">
    <source>
        <dbReference type="SAM" id="MobiDB-lite"/>
    </source>
</evidence>
<dbReference type="CDD" id="cd00077">
    <property type="entry name" value="HDc"/>
    <property type="match status" value="1"/>
</dbReference>
<dbReference type="Pfam" id="PF01743">
    <property type="entry name" value="PolyA_pol"/>
    <property type="match status" value="1"/>
</dbReference>
<evidence type="ECO:0000313" key="15">
    <source>
        <dbReference type="Proteomes" id="UP000824081"/>
    </source>
</evidence>
<evidence type="ECO:0000256" key="9">
    <source>
        <dbReference type="ARBA" id="ARBA00022842"/>
    </source>
</evidence>
<dbReference type="GO" id="GO:0042245">
    <property type="term" value="P:RNA repair"/>
    <property type="evidence" value="ECO:0007669"/>
    <property type="project" value="UniProtKB-KW"/>
</dbReference>
<keyword evidence="4" id="KW-0548">Nucleotidyltransferase</keyword>
<dbReference type="GO" id="GO:0016779">
    <property type="term" value="F:nucleotidyltransferase activity"/>
    <property type="evidence" value="ECO:0007669"/>
    <property type="project" value="UniProtKB-KW"/>
</dbReference>
<gene>
    <name evidence="14" type="ORF">IAC57_01865</name>
</gene>
<dbReference type="GO" id="GO:0046872">
    <property type="term" value="F:metal ion binding"/>
    <property type="evidence" value="ECO:0007669"/>
    <property type="project" value="UniProtKB-KW"/>
</dbReference>
<keyword evidence="10 11" id="KW-0694">RNA-binding</keyword>
<keyword evidence="6" id="KW-0547">Nucleotide-binding</keyword>
<keyword evidence="8" id="KW-0067">ATP-binding</keyword>
<reference evidence="14" key="2">
    <citation type="journal article" date="2021" name="PeerJ">
        <title>Extensive microbial diversity within the chicken gut microbiome revealed by metagenomics and culture.</title>
        <authorList>
            <person name="Gilroy R."/>
            <person name="Ravi A."/>
            <person name="Getino M."/>
            <person name="Pursley I."/>
            <person name="Horton D.L."/>
            <person name="Alikhan N.F."/>
            <person name="Baker D."/>
            <person name="Gharbi K."/>
            <person name="Hall N."/>
            <person name="Watson M."/>
            <person name="Adriaenssens E.M."/>
            <person name="Foster-Nyarko E."/>
            <person name="Jarju S."/>
            <person name="Secka A."/>
            <person name="Antonio M."/>
            <person name="Oren A."/>
            <person name="Chaudhuri R.R."/>
            <person name="La Ragione R."/>
            <person name="Hildebrand F."/>
            <person name="Pallen M.J."/>
        </authorList>
    </citation>
    <scope>NUCLEOTIDE SEQUENCE</scope>
    <source>
        <strain evidence="14">11687</strain>
    </source>
</reference>
<evidence type="ECO:0000256" key="6">
    <source>
        <dbReference type="ARBA" id="ARBA00022741"/>
    </source>
</evidence>
<evidence type="ECO:0000259" key="13">
    <source>
        <dbReference type="SMART" id="SM00471"/>
    </source>
</evidence>
<feature type="region of interest" description="Disordered" evidence="12">
    <location>
        <begin position="453"/>
        <end position="481"/>
    </location>
</feature>
<evidence type="ECO:0000313" key="14">
    <source>
        <dbReference type="EMBL" id="HIU58825.1"/>
    </source>
</evidence>
<keyword evidence="3" id="KW-0819">tRNA processing</keyword>
<dbReference type="AlphaFoldDB" id="A0A9D1MEB5"/>
<dbReference type="SUPFAM" id="SSF81891">
    <property type="entry name" value="Poly A polymerase C-terminal region-like"/>
    <property type="match status" value="1"/>
</dbReference>
<comment type="similarity">
    <text evidence="11">Belongs to the tRNA nucleotidyltransferase/poly(A) polymerase family.</text>
</comment>
<dbReference type="CDD" id="cd05398">
    <property type="entry name" value="NT_ClassII-CCAase"/>
    <property type="match status" value="1"/>
</dbReference>
<evidence type="ECO:0000256" key="1">
    <source>
        <dbReference type="ARBA" id="ARBA00001946"/>
    </source>
</evidence>
<comment type="caution">
    <text evidence="14">The sequence shown here is derived from an EMBL/GenBank/DDBJ whole genome shotgun (WGS) entry which is preliminary data.</text>
</comment>
<dbReference type="Pfam" id="PF12627">
    <property type="entry name" value="PolyA_pol_RNAbd"/>
    <property type="match status" value="1"/>
</dbReference>
<reference evidence="14" key="1">
    <citation type="submission" date="2020-10" db="EMBL/GenBank/DDBJ databases">
        <authorList>
            <person name="Gilroy R."/>
        </authorList>
    </citation>
    <scope>NUCLEOTIDE SEQUENCE</scope>
    <source>
        <strain evidence="14">11687</strain>
    </source>
</reference>
<proteinExistence type="inferred from homology"/>
<evidence type="ECO:0000256" key="11">
    <source>
        <dbReference type="RuleBase" id="RU003953"/>
    </source>
</evidence>
<keyword evidence="9" id="KW-0460">Magnesium</keyword>
<evidence type="ECO:0000256" key="7">
    <source>
        <dbReference type="ARBA" id="ARBA00022800"/>
    </source>
</evidence>
<dbReference type="InterPro" id="IPR032828">
    <property type="entry name" value="PolyA_RNA-bd"/>
</dbReference>
<dbReference type="Gene3D" id="3.30.460.10">
    <property type="entry name" value="Beta Polymerase, domain 2"/>
    <property type="match status" value="1"/>
</dbReference>
<evidence type="ECO:0000256" key="10">
    <source>
        <dbReference type="ARBA" id="ARBA00022884"/>
    </source>
</evidence>
<evidence type="ECO:0000256" key="4">
    <source>
        <dbReference type="ARBA" id="ARBA00022695"/>
    </source>
</evidence>
<dbReference type="SUPFAM" id="SSF81301">
    <property type="entry name" value="Nucleotidyltransferase"/>
    <property type="match status" value="1"/>
</dbReference>
<organism evidence="14 15">
    <name type="scientific">Candidatus Scatosoma pullistercoris</name>
    <dbReference type="NCBI Taxonomy" id="2840934"/>
    <lineage>
        <taxon>Bacteria</taxon>
        <taxon>Bacillati</taxon>
        <taxon>Bacillota</taxon>
        <taxon>Clostridia</taxon>
        <taxon>Candidatus Scatosoma</taxon>
    </lineage>
</organism>
<name>A0A9D1MEB5_9FIRM</name>
<dbReference type="InterPro" id="IPR050124">
    <property type="entry name" value="tRNA_CCA-adding_enzyme"/>
</dbReference>
<evidence type="ECO:0000256" key="2">
    <source>
        <dbReference type="ARBA" id="ARBA00022679"/>
    </source>
</evidence>
<dbReference type="EMBL" id="DVMZ01000053">
    <property type="protein sequence ID" value="HIU58825.1"/>
    <property type="molecule type" value="Genomic_DNA"/>
</dbReference>
<dbReference type="Proteomes" id="UP000824081">
    <property type="component" value="Unassembled WGS sequence"/>
</dbReference>
<keyword evidence="7" id="KW-0692">RNA repair</keyword>
<dbReference type="GO" id="GO:0008033">
    <property type="term" value="P:tRNA processing"/>
    <property type="evidence" value="ECO:0007669"/>
    <property type="project" value="UniProtKB-KW"/>
</dbReference>
<keyword evidence="5" id="KW-0479">Metal-binding</keyword>
<dbReference type="GO" id="GO:0005524">
    <property type="term" value="F:ATP binding"/>
    <property type="evidence" value="ECO:0007669"/>
    <property type="project" value="UniProtKB-KW"/>
</dbReference>
<dbReference type="Gene3D" id="1.10.3090.10">
    <property type="entry name" value="cca-adding enzyme, domain 2"/>
    <property type="match status" value="1"/>
</dbReference>